<evidence type="ECO:0000256" key="1">
    <source>
        <dbReference type="SAM" id="Coils"/>
    </source>
</evidence>
<evidence type="ECO:0000313" key="3">
    <source>
        <dbReference type="EMBL" id="RDX46383.1"/>
    </source>
</evidence>
<dbReference type="STRING" id="139420.A0A371D1I6"/>
<evidence type="ECO:0000256" key="2">
    <source>
        <dbReference type="SAM" id="MobiDB-lite"/>
    </source>
</evidence>
<protein>
    <recommendedName>
        <fullName evidence="5">CxC2-like cysteine cluster KDZ transposase-associated domain-containing protein</fullName>
    </recommendedName>
</protein>
<accession>A0A371D1I6</accession>
<dbReference type="EMBL" id="KZ857428">
    <property type="protein sequence ID" value="RDX46383.1"/>
    <property type="molecule type" value="Genomic_DNA"/>
</dbReference>
<sequence length="846" mass="96188">MKWRYGDPSAHDPEVLPTEEEITVIDIYSTATKLSFKRFPSHSIAEDLALNGYLATAPLHPELAISFKTLELFRSIRLFKASFSTEAFAKLLCHMYTIPYRRFYRTALADAFDIYLTLLRDVKTQVMGALGRDAPGWRAKNACPACNYKIVGEEPPTFNRMIVMDGNNSLKRVATSGGRQQADLRVFEDHDYFLPRDFVDQYANEVKSRQVPRKPELVEDPHAMPEAESEDEAAPEAEGDPTDGAEQLGACASNWKAAAADEKKRMWSIYDESGIFASACRHSLILWIADMVRSGELAKYGIATTAKVLTEIGGKNMHGYDIGCEFLATVNNSSIGEAFRDSGSCFCVNAFHGYSHSYTCQVKFHPLRIVGMGLEDLETMERIFSASNQLASITRYASPYRCRVLIAMFFEHWDSEKYSNIGLMLYNNYRQALQIIEEKTPMLHEAMSALQITEADLEKYRAEEREYFSSLRDEDPEDLRDVLYVEALRELEELRDTSARYYDRTARAADAAAKAGSGPALTFLTPTSGPTTYDADLSATRKLETRRRYLRDRVDQLTADVNEIEVRFGIEKRWEPMDEKYLKAVKYIATRTYQRALGRLQRLVIQRLFELHKMNIAQTGYKARTYIAKNLQRRCKAIRTAVKAYNAAASALDPPRETIDWSTASHYNFIEQFPFLQDTRNDLREKSWAMPAGREVMRLSERVARAHEEIKNVHRELRRLQTWIRDEEQLFTAVLADLKDKNPELHGAVLEFWRRRKTANARNAAYIHATHTLPGFSGIREPGTHDGPSLLPSHLQGAATSAAPDMLTEMAGISVGDSELPDLVEEEDEMDEQMTGLLEFMHTLAL</sequence>
<dbReference type="AlphaFoldDB" id="A0A371D1I6"/>
<dbReference type="InterPro" id="IPR040521">
    <property type="entry name" value="KDZ"/>
</dbReference>
<keyword evidence="4" id="KW-1185">Reference proteome</keyword>
<dbReference type="PANTHER" id="PTHR33096">
    <property type="entry name" value="CXC2 DOMAIN-CONTAINING PROTEIN"/>
    <property type="match status" value="1"/>
</dbReference>
<feature type="coiled-coil region" evidence="1">
    <location>
        <begin position="443"/>
        <end position="504"/>
    </location>
</feature>
<feature type="compositionally biased region" description="Basic and acidic residues" evidence="2">
    <location>
        <begin position="213"/>
        <end position="225"/>
    </location>
</feature>
<dbReference type="OrthoDB" id="2689725at2759"/>
<dbReference type="Pfam" id="PF18758">
    <property type="entry name" value="KDZ"/>
    <property type="match status" value="1"/>
</dbReference>
<evidence type="ECO:0000313" key="4">
    <source>
        <dbReference type="Proteomes" id="UP000256964"/>
    </source>
</evidence>
<dbReference type="PANTHER" id="PTHR33096:SF1">
    <property type="entry name" value="CXC1-LIKE CYSTEINE CLUSTER ASSOCIATED WITH KDZ TRANSPOSASES DOMAIN-CONTAINING PROTEIN"/>
    <property type="match status" value="1"/>
</dbReference>
<feature type="region of interest" description="Disordered" evidence="2">
    <location>
        <begin position="207"/>
        <end position="246"/>
    </location>
</feature>
<evidence type="ECO:0008006" key="5">
    <source>
        <dbReference type="Google" id="ProtNLM"/>
    </source>
</evidence>
<name>A0A371D1I6_9APHY</name>
<organism evidence="3 4">
    <name type="scientific">Lentinus brumalis</name>
    <dbReference type="NCBI Taxonomy" id="2498619"/>
    <lineage>
        <taxon>Eukaryota</taxon>
        <taxon>Fungi</taxon>
        <taxon>Dikarya</taxon>
        <taxon>Basidiomycota</taxon>
        <taxon>Agaricomycotina</taxon>
        <taxon>Agaricomycetes</taxon>
        <taxon>Polyporales</taxon>
        <taxon>Polyporaceae</taxon>
        <taxon>Lentinus</taxon>
    </lineage>
</organism>
<proteinExistence type="predicted"/>
<keyword evidence="1" id="KW-0175">Coiled coil</keyword>
<dbReference type="Proteomes" id="UP000256964">
    <property type="component" value="Unassembled WGS sequence"/>
</dbReference>
<gene>
    <name evidence="3" type="ORF">OH76DRAFT_1356170</name>
</gene>
<feature type="compositionally biased region" description="Acidic residues" evidence="2">
    <location>
        <begin position="227"/>
        <end position="243"/>
    </location>
</feature>
<reference evidence="3 4" key="1">
    <citation type="journal article" date="2018" name="Biotechnol. Biofuels">
        <title>Integrative visual omics of the white-rot fungus Polyporus brumalis exposes the biotechnological potential of its oxidative enzymes for delignifying raw plant biomass.</title>
        <authorList>
            <person name="Miyauchi S."/>
            <person name="Rancon A."/>
            <person name="Drula E."/>
            <person name="Hage H."/>
            <person name="Chaduli D."/>
            <person name="Favel A."/>
            <person name="Grisel S."/>
            <person name="Henrissat B."/>
            <person name="Herpoel-Gimbert I."/>
            <person name="Ruiz-Duenas F.J."/>
            <person name="Chevret D."/>
            <person name="Hainaut M."/>
            <person name="Lin J."/>
            <person name="Wang M."/>
            <person name="Pangilinan J."/>
            <person name="Lipzen A."/>
            <person name="Lesage-Meessen L."/>
            <person name="Navarro D."/>
            <person name="Riley R."/>
            <person name="Grigoriev I.V."/>
            <person name="Zhou S."/>
            <person name="Raouche S."/>
            <person name="Rosso M.N."/>
        </authorList>
    </citation>
    <scope>NUCLEOTIDE SEQUENCE [LARGE SCALE GENOMIC DNA]</scope>
    <source>
        <strain evidence="3 4">BRFM 1820</strain>
    </source>
</reference>